<keyword evidence="4" id="KW-0319">Glycerol metabolism</keyword>
<dbReference type="EMBL" id="RQYC01000001">
    <property type="protein sequence ID" value="RRD91585.1"/>
    <property type="molecule type" value="Genomic_DNA"/>
</dbReference>
<dbReference type="STRING" id="1121352.GCA_000620925_00525"/>
<name>A0A3P2A9A8_9NEIS</name>
<gene>
    <name evidence="9" type="ORF">EII21_00725</name>
</gene>
<comment type="caution">
    <text evidence="9">The sequence shown here is derived from an EMBL/GenBank/DDBJ whole genome shotgun (WGS) entry which is preliminary data.</text>
</comment>
<dbReference type="PANTHER" id="PTHR11985:SF35">
    <property type="entry name" value="ANAEROBIC GLYCEROL-3-PHOSPHATE DEHYDROGENASE SUBUNIT A"/>
    <property type="match status" value="1"/>
</dbReference>
<dbReference type="Gene3D" id="1.10.8.870">
    <property type="entry name" value="Alpha-glycerophosphate oxidase, cap domain"/>
    <property type="match status" value="1"/>
</dbReference>
<proteinExistence type="inferred from homology"/>
<dbReference type="InterPro" id="IPR038299">
    <property type="entry name" value="DAO_C_sf"/>
</dbReference>
<dbReference type="SUPFAM" id="SSF51905">
    <property type="entry name" value="FAD/NAD(P)-binding domain"/>
    <property type="match status" value="1"/>
</dbReference>
<comment type="similarity">
    <text evidence="2">Belongs to the FAD-dependent glycerol-3-phosphate dehydrogenase family.</text>
</comment>
<dbReference type="OrthoDB" id="9766796at2"/>
<dbReference type="Gene3D" id="3.30.9.10">
    <property type="entry name" value="D-Amino Acid Oxidase, subunit A, domain 2"/>
    <property type="match status" value="1"/>
</dbReference>
<dbReference type="InterPro" id="IPR036188">
    <property type="entry name" value="FAD/NAD-bd_sf"/>
</dbReference>
<dbReference type="InterPro" id="IPR000447">
    <property type="entry name" value="G3P_DH_FAD-dep"/>
</dbReference>
<evidence type="ECO:0000256" key="3">
    <source>
        <dbReference type="ARBA" id="ARBA00022630"/>
    </source>
</evidence>
<dbReference type="Pfam" id="PF01266">
    <property type="entry name" value="DAO"/>
    <property type="match status" value="1"/>
</dbReference>
<dbReference type="GO" id="GO:0046168">
    <property type="term" value="P:glycerol-3-phosphate catabolic process"/>
    <property type="evidence" value="ECO:0007669"/>
    <property type="project" value="TreeGrafter"/>
</dbReference>
<keyword evidence="10" id="KW-1185">Reference proteome</keyword>
<dbReference type="Pfam" id="PF16901">
    <property type="entry name" value="DAO_C"/>
    <property type="match status" value="1"/>
</dbReference>
<evidence type="ECO:0000259" key="8">
    <source>
        <dbReference type="Pfam" id="PF16901"/>
    </source>
</evidence>
<feature type="domain" description="Alpha-glycerophosphate oxidase C-terminal" evidence="8">
    <location>
        <begin position="396"/>
        <end position="504"/>
    </location>
</feature>
<keyword evidence="6" id="KW-0560">Oxidoreductase</keyword>
<dbReference type="AlphaFoldDB" id="A0A3P2A9A8"/>
<dbReference type="RefSeq" id="WP_124793783.1">
    <property type="nucleotide sequence ID" value="NZ_RQYC01000001.1"/>
</dbReference>
<keyword evidence="3" id="KW-0285">Flavoprotein</keyword>
<evidence type="ECO:0000256" key="2">
    <source>
        <dbReference type="ARBA" id="ARBA00007330"/>
    </source>
</evidence>
<feature type="domain" description="FAD dependent oxidoreductase" evidence="7">
    <location>
        <begin position="17"/>
        <end position="374"/>
    </location>
</feature>
<dbReference type="InterPro" id="IPR006076">
    <property type="entry name" value="FAD-dep_OxRdtase"/>
</dbReference>
<dbReference type="InterPro" id="IPR031656">
    <property type="entry name" value="DAO_C"/>
</dbReference>
<reference evidence="9 10" key="1">
    <citation type="submission" date="2018-11" db="EMBL/GenBank/DDBJ databases">
        <title>Genomes From Bacteria Associated with the Canine Oral Cavity: a Test Case for Automated Genome-Based Taxonomic Assignment.</title>
        <authorList>
            <person name="Coil D.A."/>
            <person name="Jospin G."/>
            <person name="Darling A.E."/>
            <person name="Wallis C."/>
            <person name="Davis I.J."/>
            <person name="Harris S."/>
            <person name="Eisen J.A."/>
            <person name="Holcombe L.J."/>
            <person name="O'Flynn C."/>
        </authorList>
    </citation>
    <scope>NUCLEOTIDE SEQUENCE [LARGE SCALE GENOMIC DNA]</scope>
    <source>
        <strain evidence="9 10">COT-280</strain>
    </source>
</reference>
<dbReference type="PROSITE" id="PS00978">
    <property type="entry name" value="FAD_G3PDH_2"/>
    <property type="match status" value="1"/>
</dbReference>
<evidence type="ECO:0000313" key="10">
    <source>
        <dbReference type="Proteomes" id="UP000269923"/>
    </source>
</evidence>
<evidence type="ECO:0000256" key="4">
    <source>
        <dbReference type="ARBA" id="ARBA00022798"/>
    </source>
</evidence>
<evidence type="ECO:0000259" key="7">
    <source>
        <dbReference type="Pfam" id="PF01266"/>
    </source>
</evidence>
<dbReference type="GO" id="GO:0006071">
    <property type="term" value="P:glycerol metabolic process"/>
    <property type="evidence" value="ECO:0007669"/>
    <property type="project" value="UniProtKB-KW"/>
</dbReference>
<dbReference type="GO" id="GO:0004368">
    <property type="term" value="F:glycerol-3-phosphate dehydrogenase (quinone) activity"/>
    <property type="evidence" value="ECO:0007669"/>
    <property type="project" value="InterPro"/>
</dbReference>
<evidence type="ECO:0000256" key="5">
    <source>
        <dbReference type="ARBA" id="ARBA00022827"/>
    </source>
</evidence>
<protein>
    <submittedName>
        <fullName evidence="9">Glycerol-3-phosphate dehydrogenase/oxidase</fullName>
    </submittedName>
</protein>
<dbReference type="PANTHER" id="PTHR11985">
    <property type="entry name" value="GLYCEROL-3-PHOSPHATE DEHYDROGENASE"/>
    <property type="match status" value="1"/>
</dbReference>
<accession>A0A3P2A9A8</accession>
<dbReference type="PRINTS" id="PR01001">
    <property type="entry name" value="FADG3PDH"/>
</dbReference>
<dbReference type="Gene3D" id="3.50.50.60">
    <property type="entry name" value="FAD/NAD(P)-binding domain"/>
    <property type="match status" value="1"/>
</dbReference>
<evidence type="ECO:0000313" key="9">
    <source>
        <dbReference type="EMBL" id="RRD91585.1"/>
    </source>
</evidence>
<evidence type="ECO:0000256" key="1">
    <source>
        <dbReference type="ARBA" id="ARBA00001974"/>
    </source>
</evidence>
<comment type="cofactor">
    <cofactor evidence="1">
        <name>FAD</name>
        <dbReference type="ChEBI" id="CHEBI:57692"/>
    </cofactor>
</comment>
<organism evidence="9 10">
    <name type="scientific">Conchiformibius steedae</name>
    <dbReference type="NCBI Taxonomy" id="153493"/>
    <lineage>
        <taxon>Bacteria</taxon>
        <taxon>Pseudomonadati</taxon>
        <taxon>Pseudomonadota</taxon>
        <taxon>Betaproteobacteria</taxon>
        <taxon>Neisseriales</taxon>
        <taxon>Neisseriaceae</taxon>
        <taxon>Conchiformibius</taxon>
    </lineage>
</organism>
<evidence type="ECO:0000256" key="6">
    <source>
        <dbReference type="ARBA" id="ARBA00023002"/>
    </source>
</evidence>
<sequence>MNRNEMLARLNAQQTWDVVVIGGGATGLGVALDAVTRGFTTLLLEGHDFAKGTSSRSTKLLHGGVRYLAQGNLPLVMEALRERGRLARNAPHLFHAQPFIIPSPNTCKSAYYMAGLWLYDRLAGKLGIGRTRYLGYGETASRLPAVRAEKRASGVCYFDGQFDDARLALSLARSITDHGGTVLNHCAVTALDKNDAGKICGVRCRDTLGGGEYSVAAKCVVNAAGAFTADVLAWDDAAAAPRILLSQGIHLVLDGDFLAGTDALMVPETSDGRVLFAIPWHGKLLAGTTDTPVPAADYEPKPLAEEVQFILDTLGEYLSRAPTAADVKSVFAGLRPLVKPADSGQSSKEVSRSHQVEISASGLVNIFGGKWTTYRQMAQDGIDKAIAHGLLPAAACRTENLPLHGAAGAKESFGQSRLSVYGGEAEQITALEQSDAQLAQTLHPAHPYTYAQVQWALEHEAAHSLEDVLARRIRLLFLDAAAAAECAPAVARFIGERLGWDEAKVHSETEQFRALAQQYLL</sequence>
<keyword evidence="5" id="KW-0274">FAD</keyword>
<dbReference type="Proteomes" id="UP000269923">
    <property type="component" value="Unassembled WGS sequence"/>
</dbReference>